<name>A0A0F9G6I8_9ZZZZ</name>
<feature type="non-terminal residue" evidence="1">
    <location>
        <position position="1"/>
    </location>
</feature>
<protein>
    <submittedName>
        <fullName evidence="1">Uncharacterized protein</fullName>
    </submittedName>
</protein>
<comment type="caution">
    <text evidence="1">The sequence shown here is derived from an EMBL/GenBank/DDBJ whole genome shotgun (WGS) entry which is preliminary data.</text>
</comment>
<accession>A0A0F9G6I8</accession>
<sequence>IWLEAVPRHRQDAANFRLAELILTTKDMMPFALQIHAPNGKNRTVYQFRDIVTNDPFGFLKGNPFKPFTPLGWTRVVEQPAGPRVTLQPKTGGRR</sequence>
<evidence type="ECO:0000313" key="1">
    <source>
        <dbReference type="EMBL" id="KKL94414.1"/>
    </source>
</evidence>
<organism evidence="1">
    <name type="scientific">marine sediment metagenome</name>
    <dbReference type="NCBI Taxonomy" id="412755"/>
    <lineage>
        <taxon>unclassified sequences</taxon>
        <taxon>metagenomes</taxon>
        <taxon>ecological metagenomes</taxon>
    </lineage>
</organism>
<reference evidence="1" key="1">
    <citation type="journal article" date="2015" name="Nature">
        <title>Complex archaea that bridge the gap between prokaryotes and eukaryotes.</title>
        <authorList>
            <person name="Spang A."/>
            <person name="Saw J.H."/>
            <person name="Jorgensen S.L."/>
            <person name="Zaremba-Niedzwiedzka K."/>
            <person name="Martijn J."/>
            <person name="Lind A.E."/>
            <person name="van Eijk R."/>
            <person name="Schleper C."/>
            <person name="Guy L."/>
            <person name="Ettema T.J."/>
        </authorList>
    </citation>
    <scope>NUCLEOTIDE SEQUENCE</scope>
</reference>
<gene>
    <name evidence="1" type="ORF">LCGC14_1864970</name>
</gene>
<proteinExistence type="predicted"/>
<dbReference type="AlphaFoldDB" id="A0A0F9G6I8"/>
<dbReference type="EMBL" id="LAZR01018930">
    <property type="protein sequence ID" value="KKL94414.1"/>
    <property type="molecule type" value="Genomic_DNA"/>
</dbReference>